<gene>
    <name evidence="4" type="ORF">J2R99_000399</name>
</gene>
<dbReference type="SUPFAM" id="SSF47090">
    <property type="entry name" value="PGBD-like"/>
    <property type="match status" value="1"/>
</dbReference>
<feature type="region of interest" description="Disordered" evidence="1">
    <location>
        <begin position="1"/>
        <end position="34"/>
    </location>
</feature>
<dbReference type="InterPro" id="IPR036366">
    <property type="entry name" value="PGBDSf"/>
</dbReference>
<sequence length="207" mass="21648">MSRTTSRATGERRKRQARSDKSAPAKPAATRATSALGERTRLGFVLRHAPAAALGLLAVAAIVNALVLQHGRHPDPLFATRDAGPAPTLEAGEKGDLEMIIRTGLVVPRERPQAAVAQDAVSSQDASAASSSQRPASGPAPDPVVFAVQQALADTAYGPVTADGLKGHETTEALRRFQLDQGLQVNGEIDRETLDRLAAIGAMPDNP</sequence>
<dbReference type="Proteomes" id="UP001230253">
    <property type="component" value="Unassembled WGS sequence"/>
</dbReference>
<evidence type="ECO:0000313" key="5">
    <source>
        <dbReference type="Proteomes" id="UP001230253"/>
    </source>
</evidence>
<keyword evidence="2" id="KW-0472">Membrane</keyword>
<feature type="region of interest" description="Disordered" evidence="1">
    <location>
        <begin position="117"/>
        <end position="142"/>
    </location>
</feature>
<evidence type="ECO:0000313" key="4">
    <source>
        <dbReference type="EMBL" id="MDQ0324550.1"/>
    </source>
</evidence>
<keyword evidence="5" id="KW-1185">Reference proteome</keyword>
<dbReference type="RefSeq" id="WP_307152825.1">
    <property type="nucleotide sequence ID" value="NZ_JAUSUK010000001.1"/>
</dbReference>
<organism evidence="4 5">
    <name type="scientific">Rhodopseudomonas julia</name>
    <dbReference type="NCBI Taxonomy" id="200617"/>
    <lineage>
        <taxon>Bacteria</taxon>
        <taxon>Pseudomonadati</taxon>
        <taxon>Pseudomonadota</taxon>
        <taxon>Alphaproteobacteria</taxon>
        <taxon>Hyphomicrobiales</taxon>
        <taxon>Nitrobacteraceae</taxon>
        <taxon>Rhodopseudomonas</taxon>
    </lineage>
</organism>
<evidence type="ECO:0000256" key="1">
    <source>
        <dbReference type="SAM" id="MobiDB-lite"/>
    </source>
</evidence>
<comment type="caution">
    <text evidence="4">The sequence shown here is derived from an EMBL/GenBank/DDBJ whole genome shotgun (WGS) entry which is preliminary data.</text>
</comment>
<accession>A0ABU0C224</accession>
<dbReference type="EMBL" id="JAUSUK010000001">
    <property type="protein sequence ID" value="MDQ0324550.1"/>
    <property type="molecule type" value="Genomic_DNA"/>
</dbReference>
<keyword evidence="2" id="KW-1133">Transmembrane helix</keyword>
<name>A0ABU0C224_9BRAD</name>
<reference evidence="4 5" key="1">
    <citation type="submission" date="2023-07" db="EMBL/GenBank/DDBJ databases">
        <title>Genomic Encyclopedia of Type Strains, Phase IV (KMG-IV): sequencing the most valuable type-strain genomes for metagenomic binning, comparative biology and taxonomic classification.</title>
        <authorList>
            <person name="Goeker M."/>
        </authorList>
    </citation>
    <scope>NUCLEOTIDE SEQUENCE [LARGE SCALE GENOMIC DNA]</scope>
    <source>
        <strain evidence="4 5">DSM 11549</strain>
    </source>
</reference>
<feature type="transmembrane region" description="Helical" evidence="2">
    <location>
        <begin position="49"/>
        <end position="68"/>
    </location>
</feature>
<dbReference type="Pfam" id="PF01471">
    <property type="entry name" value="PG_binding_1"/>
    <property type="match status" value="1"/>
</dbReference>
<dbReference type="InterPro" id="IPR002477">
    <property type="entry name" value="Peptidoglycan-bd-like"/>
</dbReference>
<dbReference type="InterPro" id="IPR036365">
    <property type="entry name" value="PGBD-like_sf"/>
</dbReference>
<keyword evidence="2" id="KW-0812">Transmembrane</keyword>
<evidence type="ECO:0000259" key="3">
    <source>
        <dbReference type="Pfam" id="PF01471"/>
    </source>
</evidence>
<proteinExistence type="predicted"/>
<protein>
    <recommendedName>
        <fullName evidence="3">Peptidoglycan binding-like domain-containing protein</fullName>
    </recommendedName>
</protein>
<evidence type="ECO:0000256" key="2">
    <source>
        <dbReference type="SAM" id="Phobius"/>
    </source>
</evidence>
<dbReference type="Gene3D" id="1.10.101.10">
    <property type="entry name" value="PGBD-like superfamily/PGBD"/>
    <property type="match status" value="1"/>
</dbReference>
<feature type="compositionally biased region" description="Low complexity" evidence="1">
    <location>
        <begin position="117"/>
        <end position="139"/>
    </location>
</feature>
<feature type="domain" description="Peptidoglycan binding-like" evidence="3">
    <location>
        <begin position="145"/>
        <end position="197"/>
    </location>
</feature>